<dbReference type="VEuPathDB" id="FungiDB:AMAG_01286"/>
<reference evidence="1 2" key="1">
    <citation type="submission" date="2009-11" db="EMBL/GenBank/DDBJ databases">
        <title>Annotation of Allomyces macrogynus ATCC 38327.</title>
        <authorList>
            <consortium name="The Broad Institute Genome Sequencing Platform"/>
            <person name="Russ C."/>
            <person name="Cuomo C."/>
            <person name="Burger G."/>
            <person name="Gray M.W."/>
            <person name="Holland P.W.H."/>
            <person name="King N."/>
            <person name="Lang F.B.F."/>
            <person name="Roger A.J."/>
            <person name="Ruiz-Trillo I."/>
            <person name="Young S.K."/>
            <person name="Zeng Q."/>
            <person name="Gargeya S."/>
            <person name="Fitzgerald M."/>
            <person name="Haas B."/>
            <person name="Abouelleil A."/>
            <person name="Alvarado L."/>
            <person name="Arachchi H.M."/>
            <person name="Berlin A."/>
            <person name="Chapman S.B."/>
            <person name="Gearin G."/>
            <person name="Goldberg J."/>
            <person name="Griggs A."/>
            <person name="Gujja S."/>
            <person name="Hansen M."/>
            <person name="Heiman D."/>
            <person name="Howarth C."/>
            <person name="Larimer J."/>
            <person name="Lui A."/>
            <person name="MacDonald P.J.P."/>
            <person name="McCowen C."/>
            <person name="Montmayeur A."/>
            <person name="Murphy C."/>
            <person name="Neiman D."/>
            <person name="Pearson M."/>
            <person name="Priest M."/>
            <person name="Roberts A."/>
            <person name="Saif S."/>
            <person name="Shea T."/>
            <person name="Sisk P."/>
            <person name="Stolte C."/>
            <person name="Sykes S."/>
            <person name="Wortman J."/>
            <person name="Nusbaum C."/>
            <person name="Birren B."/>
        </authorList>
    </citation>
    <scope>NUCLEOTIDE SEQUENCE [LARGE SCALE GENOMIC DNA]</scope>
    <source>
        <strain evidence="1 2">ATCC 38327</strain>
    </source>
</reference>
<accession>A0A0L0RZ25</accession>
<keyword evidence="2" id="KW-1185">Reference proteome</keyword>
<evidence type="ECO:0000313" key="1">
    <source>
        <dbReference type="EMBL" id="KNE55390.1"/>
    </source>
</evidence>
<dbReference type="EMBL" id="GG745329">
    <property type="protein sequence ID" value="KNE55390.1"/>
    <property type="molecule type" value="Genomic_DNA"/>
</dbReference>
<organism evidence="1 2">
    <name type="scientific">Allomyces macrogynus (strain ATCC 38327)</name>
    <name type="common">Allomyces javanicus var. macrogynus</name>
    <dbReference type="NCBI Taxonomy" id="578462"/>
    <lineage>
        <taxon>Eukaryota</taxon>
        <taxon>Fungi</taxon>
        <taxon>Fungi incertae sedis</taxon>
        <taxon>Blastocladiomycota</taxon>
        <taxon>Blastocladiomycetes</taxon>
        <taxon>Blastocladiales</taxon>
        <taxon>Blastocladiaceae</taxon>
        <taxon>Allomyces</taxon>
    </lineage>
</organism>
<dbReference type="AlphaFoldDB" id="A0A0L0RZ25"/>
<name>A0A0L0RZ25_ALLM3</name>
<sequence length="222" mass="24672">MSPPNTNDPHSPATHVAFQHALDAYNHGKGDVFQAIPLFEEAVSRYHLYMALVFPGDIFYSGNAKYTLKPDYALAFDTTPRQRSTVLCSVFSGSATATCSAMGFSRPTATCRKTERLLRAQQHYEQALHNTSQPIARLLCGLADLEYYKHQGDVRTQLHVIPLGIADCILARSHRDRAMEIYVDVAESMPHLKRPGFGLALAAQDPVERIAYVEEAADKADY</sequence>
<gene>
    <name evidence="1" type="ORF">AMAG_01286</name>
</gene>
<reference evidence="2" key="2">
    <citation type="submission" date="2009-11" db="EMBL/GenBank/DDBJ databases">
        <title>The Genome Sequence of Allomyces macrogynus strain ATCC 38327.</title>
        <authorList>
            <consortium name="The Broad Institute Genome Sequencing Platform"/>
            <person name="Russ C."/>
            <person name="Cuomo C."/>
            <person name="Shea T."/>
            <person name="Young S.K."/>
            <person name="Zeng Q."/>
            <person name="Koehrsen M."/>
            <person name="Haas B."/>
            <person name="Borodovsky M."/>
            <person name="Guigo R."/>
            <person name="Alvarado L."/>
            <person name="Berlin A."/>
            <person name="Borenstein D."/>
            <person name="Chen Z."/>
            <person name="Engels R."/>
            <person name="Freedman E."/>
            <person name="Gellesch M."/>
            <person name="Goldberg J."/>
            <person name="Griggs A."/>
            <person name="Gujja S."/>
            <person name="Heiman D."/>
            <person name="Hepburn T."/>
            <person name="Howarth C."/>
            <person name="Jen D."/>
            <person name="Larson L."/>
            <person name="Lewis B."/>
            <person name="Mehta T."/>
            <person name="Park D."/>
            <person name="Pearson M."/>
            <person name="Roberts A."/>
            <person name="Saif S."/>
            <person name="Shenoy N."/>
            <person name="Sisk P."/>
            <person name="Stolte C."/>
            <person name="Sykes S."/>
            <person name="Walk T."/>
            <person name="White J."/>
            <person name="Yandava C."/>
            <person name="Burger G."/>
            <person name="Gray M.W."/>
            <person name="Holland P.W.H."/>
            <person name="King N."/>
            <person name="Lang F.B.F."/>
            <person name="Roger A.J."/>
            <person name="Ruiz-Trillo I."/>
            <person name="Lander E."/>
            <person name="Nusbaum C."/>
        </authorList>
    </citation>
    <scope>NUCLEOTIDE SEQUENCE [LARGE SCALE GENOMIC DNA]</scope>
    <source>
        <strain evidence="2">ATCC 38327</strain>
    </source>
</reference>
<dbReference type="OrthoDB" id="10402644at2759"/>
<evidence type="ECO:0000313" key="2">
    <source>
        <dbReference type="Proteomes" id="UP000054350"/>
    </source>
</evidence>
<protein>
    <submittedName>
        <fullName evidence="1">Uncharacterized protein</fullName>
    </submittedName>
</protein>
<proteinExistence type="predicted"/>
<dbReference type="Proteomes" id="UP000054350">
    <property type="component" value="Unassembled WGS sequence"/>
</dbReference>